<reference evidence="2" key="1">
    <citation type="submission" date="2021-03" db="EMBL/GenBank/DDBJ databases">
        <title>Draft genome sequence of rust myrtle Austropuccinia psidii MF-1, a brazilian biotype.</title>
        <authorList>
            <person name="Quecine M.C."/>
            <person name="Pachon D.M.R."/>
            <person name="Bonatelli M.L."/>
            <person name="Correr F.H."/>
            <person name="Franceschini L.M."/>
            <person name="Leite T.F."/>
            <person name="Margarido G.R.A."/>
            <person name="Almeida C.A."/>
            <person name="Ferrarezi J.A."/>
            <person name="Labate C.A."/>
        </authorList>
    </citation>
    <scope>NUCLEOTIDE SEQUENCE</scope>
    <source>
        <strain evidence="2">MF-1</strain>
    </source>
</reference>
<name>A0A9Q3JE22_9BASI</name>
<feature type="domain" description="Retrovirus-related Pol polyprotein from transposon TNT 1-94-like beta-barrel" evidence="1">
    <location>
        <begin position="1"/>
        <end position="62"/>
    </location>
</feature>
<keyword evidence="3" id="KW-1185">Reference proteome</keyword>
<protein>
    <recommendedName>
        <fullName evidence="1">Retrovirus-related Pol polyprotein from transposon TNT 1-94-like beta-barrel domain-containing protein</fullName>
    </recommendedName>
</protein>
<sequence>MFTNITQLTQLIELADRSTIQASGTGKVLIELQHCTLYLSNCLFVKDLSYNLISLGSIMKPNYTILTHNKKRFELTDHKNNIILNGTFSFGKFEVTVEQNQSSTSLTNPSNILTLHQDAGHPSPKYLSKMYPALKITNLQFPTCNLCKITKSPFKRTLPTPQ</sequence>
<comment type="caution">
    <text evidence="2">The sequence shown here is derived from an EMBL/GenBank/DDBJ whole genome shotgun (WGS) entry which is preliminary data.</text>
</comment>
<evidence type="ECO:0000313" key="3">
    <source>
        <dbReference type="Proteomes" id="UP000765509"/>
    </source>
</evidence>
<dbReference type="EMBL" id="AVOT02068873">
    <property type="protein sequence ID" value="MBW0559945.1"/>
    <property type="molecule type" value="Genomic_DNA"/>
</dbReference>
<dbReference type="Proteomes" id="UP000765509">
    <property type="component" value="Unassembled WGS sequence"/>
</dbReference>
<accession>A0A9Q3JE22</accession>
<organism evidence="2 3">
    <name type="scientific">Austropuccinia psidii MF-1</name>
    <dbReference type="NCBI Taxonomy" id="1389203"/>
    <lineage>
        <taxon>Eukaryota</taxon>
        <taxon>Fungi</taxon>
        <taxon>Dikarya</taxon>
        <taxon>Basidiomycota</taxon>
        <taxon>Pucciniomycotina</taxon>
        <taxon>Pucciniomycetes</taxon>
        <taxon>Pucciniales</taxon>
        <taxon>Sphaerophragmiaceae</taxon>
        <taxon>Austropuccinia</taxon>
    </lineage>
</organism>
<evidence type="ECO:0000259" key="1">
    <source>
        <dbReference type="Pfam" id="PF22936"/>
    </source>
</evidence>
<dbReference type="Pfam" id="PF22936">
    <property type="entry name" value="Pol_BBD"/>
    <property type="match status" value="1"/>
</dbReference>
<dbReference type="InterPro" id="IPR054722">
    <property type="entry name" value="PolX-like_BBD"/>
</dbReference>
<dbReference type="AlphaFoldDB" id="A0A9Q3JE22"/>
<gene>
    <name evidence="2" type="ORF">O181_099660</name>
</gene>
<proteinExistence type="predicted"/>
<evidence type="ECO:0000313" key="2">
    <source>
        <dbReference type="EMBL" id="MBW0559945.1"/>
    </source>
</evidence>